<sequence>MMIPNADFKPYFSNPLFSDATIIYYTESLSPVHLPVHRLILAQHSSFFKAAFTLPFAESSPSSSCSSSSPSSSSSSMSSSPSPSPPSPSTSSSPSSSPPTTTTNKPTITLHHDPPAALLSSLAWCYGHSLYHRHSSSSSSSSDSSSSSSSLETSLVYKDLISTPLTPSETQSIFSLLLHLVQVYVVADKYDIPGLREEVLTRWDRLAGLVVLSRMGEGGMLEEVVGVGVLEKILGAVMGLSGRDRLRRRVMGGLAREVCTATEWKGGMGKGMGKGTIGKGIMGEKGRKKGIEGKEWEMEEVERIVRGAVFKVRTVGMGKEWKREFMRALKREVRRVVKGRMRGVM</sequence>
<name>A0AAE0PK75_SORBR</name>
<evidence type="ECO:0000259" key="2">
    <source>
        <dbReference type="PROSITE" id="PS50097"/>
    </source>
</evidence>
<evidence type="ECO:0000313" key="3">
    <source>
        <dbReference type="EMBL" id="KAK3401357.1"/>
    </source>
</evidence>
<dbReference type="SUPFAM" id="SSF54695">
    <property type="entry name" value="POZ domain"/>
    <property type="match status" value="1"/>
</dbReference>
<organism evidence="3 4">
    <name type="scientific">Sordaria brevicollis</name>
    <dbReference type="NCBI Taxonomy" id="83679"/>
    <lineage>
        <taxon>Eukaryota</taxon>
        <taxon>Fungi</taxon>
        <taxon>Dikarya</taxon>
        <taxon>Ascomycota</taxon>
        <taxon>Pezizomycotina</taxon>
        <taxon>Sordariomycetes</taxon>
        <taxon>Sordariomycetidae</taxon>
        <taxon>Sordariales</taxon>
        <taxon>Sordariaceae</taxon>
        <taxon>Sordaria</taxon>
    </lineage>
</organism>
<gene>
    <name evidence="3" type="ORF">B0T20DRAFT_113552</name>
</gene>
<evidence type="ECO:0000256" key="1">
    <source>
        <dbReference type="SAM" id="MobiDB-lite"/>
    </source>
</evidence>
<reference evidence="3" key="1">
    <citation type="journal article" date="2023" name="Mol. Phylogenet. Evol.">
        <title>Genome-scale phylogeny and comparative genomics of the fungal order Sordariales.</title>
        <authorList>
            <person name="Hensen N."/>
            <person name="Bonometti L."/>
            <person name="Westerberg I."/>
            <person name="Brannstrom I.O."/>
            <person name="Guillou S."/>
            <person name="Cros-Aarteil S."/>
            <person name="Calhoun S."/>
            <person name="Haridas S."/>
            <person name="Kuo A."/>
            <person name="Mondo S."/>
            <person name="Pangilinan J."/>
            <person name="Riley R."/>
            <person name="LaButti K."/>
            <person name="Andreopoulos B."/>
            <person name="Lipzen A."/>
            <person name="Chen C."/>
            <person name="Yan M."/>
            <person name="Daum C."/>
            <person name="Ng V."/>
            <person name="Clum A."/>
            <person name="Steindorff A."/>
            <person name="Ohm R.A."/>
            <person name="Martin F."/>
            <person name="Silar P."/>
            <person name="Natvig D.O."/>
            <person name="Lalanne C."/>
            <person name="Gautier V."/>
            <person name="Ament-Velasquez S.L."/>
            <person name="Kruys A."/>
            <person name="Hutchinson M.I."/>
            <person name="Powell A.J."/>
            <person name="Barry K."/>
            <person name="Miller A.N."/>
            <person name="Grigoriev I.V."/>
            <person name="Debuchy R."/>
            <person name="Gladieux P."/>
            <person name="Hiltunen Thoren M."/>
            <person name="Johannesson H."/>
        </authorList>
    </citation>
    <scope>NUCLEOTIDE SEQUENCE</scope>
    <source>
        <strain evidence="3">FGSC 1904</strain>
    </source>
</reference>
<proteinExistence type="predicted"/>
<accession>A0AAE0PK75</accession>
<dbReference type="PANTHER" id="PTHR47843:SF2">
    <property type="entry name" value="BTB DOMAIN-CONTAINING PROTEIN"/>
    <property type="match status" value="1"/>
</dbReference>
<reference evidence="3" key="2">
    <citation type="submission" date="2023-07" db="EMBL/GenBank/DDBJ databases">
        <authorList>
            <consortium name="Lawrence Berkeley National Laboratory"/>
            <person name="Haridas S."/>
            <person name="Hensen N."/>
            <person name="Bonometti L."/>
            <person name="Westerberg I."/>
            <person name="Brannstrom I.O."/>
            <person name="Guillou S."/>
            <person name="Cros-Aarteil S."/>
            <person name="Calhoun S."/>
            <person name="Kuo A."/>
            <person name="Mondo S."/>
            <person name="Pangilinan J."/>
            <person name="Riley R."/>
            <person name="LaButti K."/>
            <person name="Andreopoulos B."/>
            <person name="Lipzen A."/>
            <person name="Chen C."/>
            <person name="Yanf M."/>
            <person name="Daum C."/>
            <person name="Ng V."/>
            <person name="Clum A."/>
            <person name="Steindorff A."/>
            <person name="Ohm R."/>
            <person name="Martin F."/>
            <person name="Silar P."/>
            <person name="Natvig D."/>
            <person name="Lalanne C."/>
            <person name="Gautier V."/>
            <person name="Ament-velasquez S.L."/>
            <person name="Kruys A."/>
            <person name="Hutchinson M.I."/>
            <person name="Powell A.J."/>
            <person name="Barry K."/>
            <person name="Miller A.N."/>
            <person name="Grigoriev I.V."/>
            <person name="Debuchy R."/>
            <person name="Gladieux P."/>
            <person name="Thoren M.H."/>
            <person name="Johannesson H."/>
        </authorList>
    </citation>
    <scope>NUCLEOTIDE SEQUENCE</scope>
    <source>
        <strain evidence="3">FGSC 1904</strain>
    </source>
</reference>
<dbReference type="Proteomes" id="UP001281003">
    <property type="component" value="Unassembled WGS sequence"/>
</dbReference>
<dbReference type="AlphaFoldDB" id="A0AAE0PK75"/>
<feature type="region of interest" description="Disordered" evidence="1">
    <location>
        <begin position="58"/>
        <end position="110"/>
    </location>
</feature>
<evidence type="ECO:0000313" key="4">
    <source>
        <dbReference type="Proteomes" id="UP001281003"/>
    </source>
</evidence>
<comment type="caution">
    <text evidence="3">The sequence shown here is derived from an EMBL/GenBank/DDBJ whole genome shotgun (WGS) entry which is preliminary data.</text>
</comment>
<feature type="domain" description="BTB" evidence="2">
    <location>
        <begin position="18"/>
        <end position="53"/>
    </location>
</feature>
<dbReference type="PROSITE" id="PS50097">
    <property type="entry name" value="BTB"/>
    <property type="match status" value="1"/>
</dbReference>
<dbReference type="InterPro" id="IPR011333">
    <property type="entry name" value="SKP1/BTB/POZ_sf"/>
</dbReference>
<dbReference type="Gene3D" id="3.30.710.10">
    <property type="entry name" value="Potassium Channel Kv1.1, Chain A"/>
    <property type="match status" value="1"/>
</dbReference>
<dbReference type="PANTHER" id="PTHR47843">
    <property type="entry name" value="BTB DOMAIN-CONTAINING PROTEIN-RELATED"/>
    <property type="match status" value="1"/>
</dbReference>
<dbReference type="Pfam" id="PF00651">
    <property type="entry name" value="BTB"/>
    <property type="match status" value="1"/>
</dbReference>
<feature type="compositionally biased region" description="Low complexity" evidence="1">
    <location>
        <begin position="59"/>
        <end position="81"/>
    </location>
</feature>
<keyword evidence="4" id="KW-1185">Reference proteome</keyword>
<feature type="compositionally biased region" description="Low complexity" evidence="1">
    <location>
        <begin position="89"/>
        <end position="103"/>
    </location>
</feature>
<dbReference type="EMBL" id="JAUTDP010000002">
    <property type="protein sequence ID" value="KAK3401357.1"/>
    <property type="molecule type" value="Genomic_DNA"/>
</dbReference>
<dbReference type="InterPro" id="IPR000210">
    <property type="entry name" value="BTB/POZ_dom"/>
</dbReference>
<dbReference type="CDD" id="cd18186">
    <property type="entry name" value="BTB_POZ_ZBTB_KLHL-like"/>
    <property type="match status" value="1"/>
</dbReference>
<dbReference type="SMART" id="SM00225">
    <property type="entry name" value="BTB"/>
    <property type="match status" value="1"/>
</dbReference>
<protein>
    <recommendedName>
        <fullName evidence="2">BTB domain-containing protein</fullName>
    </recommendedName>
</protein>